<evidence type="ECO:0000256" key="1">
    <source>
        <dbReference type="ARBA" id="ARBA00001961"/>
    </source>
</evidence>
<dbReference type="SMART" id="SM00702">
    <property type="entry name" value="P4Hc"/>
    <property type="match status" value="1"/>
</dbReference>
<evidence type="ECO:0000313" key="8">
    <source>
        <dbReference type="EMBL" id="SPB18713.1"/>
    </source>
</evidence>
<feature type="domain" description="Fe2OG dioxygenase" evidence="7">
    <location>
        <begin position="174"/>
        <end position="283"/>
    </location>
</feature>
<sequence>MSTIPRFDAAWKTWLDENILRGCTHQSLIDAMVAAAFHPNTARLILARHLAGEAFDLPDSAAPHDDSGYLYGTPMLPPERVLTASDCEAPKLFSAGQPVVALFADVLTHDECDRLIEIGRARVQRSSVVDPDSGNEITIDARKSEGAFVDASTDALVSTIDRRLAELFRQPVENGEDLHILRYDVGGEYRPHFDYFPEEQAGGRHHMQRGGQRVATVILYLNEVARGGDTTFPAVGLAIHPRRGCALYFEYVNALGQSDPKTLHAGTPVEQGEKWIATKWIRRGRFRAEN</sequence>
<gene>
    <name evidence="8" type="ORF">NOV72_05915</name>
</gene>
<keyword evidence="3" id="KW-0847">Vitamin C</keyword>
<dbReference type="PANTHER" id="PTHR10869:SF246">
    <property type="entry name" value="TRANSMEMBRANE PROLYL 4-HYDROXYLASE"/>
    <property type="match status" value="1"/>
</dbReference>
<keyword evidence="9" id="KW-1185">Reference proteome</keyword>
<keyword evidence="2" id="KW-0479">Metal-binding</keyword>
<dbReference type="InterPro" id="IPR006620">
    <property type="entry name" value="Pro_4_hyd_alph"/>
</dbReference>
<dbReference type="InterPro" id="IPR005123">
    <property type="entry name" value="Oxoglu/Fe-dep_dioxygenase_dom"/>
</dbReference>
<protein>
    <recommendedName>
        <fullName evidence="7">Fe2OG dioxygenase domain-containing protein</fullName>
    </recommendedName>
</protein>
<keyword evidence="5" id="KW-0560">Oxidoreductase</keyword>
<dbReference type="PANTHER" id="PTHR10869">
    <property type="entry name" value="PROLYL 4-HYDROXYLASE ALPHA SUBUNIT"/>
    <property type="match status" value="1"/>
</dbReference>
<dbReference type="PROSITE" id="PS51471">
    <property type="entry name" value="FE2OG_OXY"/>
    <property type="match status" value="1"/>
</dbReference>
<dbReference type="Pfam" id="PF13640">
    <property type="entry name" value="2OG-FeII_Oxy_3"/>
    <property type="match status" value="1"/>
</dbReference>
<dbReference type="InterPro" id="IPR044862">
    <property type="entry name" value="Pro_4_hyd_alph_FE2OG_OXY"/>
</dbReference>
<keyword evidence="6" id="KW-0408">Iron</keyword>
<dbReference type="Proteomes" id="UP000238169">
    <property type="component" value="Unassembled WGS sequence"/>
</dbReference>
<organism evidence="8 9">
    <name type="scientific">Caballeronia novacaledonica</name>
    <dbReference type="NCBI Taxonomy" id="1544861"/>
    <lineage>
        <taxon>Bacteria</taxon>
        <taxon>Pseudomonadati</taxon>
        <taxon>Pseudomonadota</taxon>
        <taxon>Betaproteobacteria</taxon>
        <taxon>Burkholderiales</taxon>
        <taxon>Burkholderiaceae</taxon>
        <taxon>Caballeronia</taxon>
    </lineage>
</organism>
<dbReference type="GO" id="GO:0004656">
    <property type="term" value="F:procollagen-proline 4-dioxygenase activity"/>
    <property type="evidence" value="ECO:0007669"/>
    <property type="project" value="TreeGrafter"/>
</dbReference>
<evidence type="ECO:0000259" key="7">
    <source>
        <dbReference type="PROSITE" id="PS51471"/>
    </source>
</evidence>
<accession>A0A2U3IF05</accession>
<proteinExistence type="predicted"/>
<dbReference type="AlphaFoldDB" id="A0A2U3IF05"/>
<name>A0A2U3IF05_9BURK</name>
<dbReference type="Gene3D" id="2.60.120.620">
    <property type="entry name" value="q2cbj1_9rhob like domain"/>
    <property type="match status" value="1"/>
</dbReference>
<evidence type="ECO:0000256" key="3">
    <source>
        <dbReference type="ARBA" id="ARBA00022896"/>
    </source>
</evidence>
<dbReference type="RefSeq" id="WP_106858152.1">
    <property type="nucleotide sequence ID" value="NZ_OGTP01000036.1"/>
</dbReference>
<evidence type="ECO:0000256" key="5">
    <source>
        <dbReference type="ARBA" id="ARBA00023002"/>
    </source>
</evidence>
<evidence type="ECO:0000256" key="2">
    <source>
        <dbReference type="ARBA" id="ARBA00022723"/>
    </source>
</evidence>
<comment type="cofactor">
    <cofactor evidence="1">
        <name>L-ascorbate</name>
        <dbReference type="ChEBI" id="CHEBI:38290"/>
    </cofactor>
</comment>
<evidence type="ECO:0000256" key="4">
    <source>
        <dbReference type="ARBA" id="ARBA00022964"/>
    </source>
</evidence>
<reference evidence="9" key="1">
    <citation type="submission" date="2018-01" db="EMBL/GenBank/DDBJ databases">
        <authorList>
            <person name="Peeters C."/>
        </authorList>
    </citation>
    <scope>NUCLEOTIDE SEQUENCE [LARGE SCALE GENOMIC DNA]</scope>
</reference>
<dbReference type="OrthoDB" id="269774at2"/>
<dbReference type="EMBL" id="OGTP01000036">
    <property type="protein sequence ID" value="SPB18713.1"/>
    <property type="molecule type" value="Genomic_DNA"/>
</dbReference>
<dbReference type="GO" id="GO:0005506">
    <property type="term" value="F:iron ion binding"/>
    <property type="evidence" value="ECO:0007669"/>
    <property type="project" value="InterPro"/>
</dbReference>
<evidence type="ECO:0000256" key="6">
    <source>
        <dbReference type="ARBA" id="ARBA00023004"/>
    </source>
</evidence>
<dbReference type="InterPro" id="IPR045054">
    <property type="entry name" value="P4HA-like"/>
</dbReference>
<evidence type="ECO:0000313" key="9">
    <source>
        <dbReference type="Proteomes" id="UP000238169"/>
    </source>
</evidence>
<keyword evidence="4" id="KW-0223">Dioxygenase</keyword>
<dbReference type="GO" id="GO:0031418">
    <property type="term" value="F:L-ascorbic acid binding"/>
    <property type="evidence" value="ECO:0007669"/>
    <property type="project" value="UniProtKB-KW"/>
</dbReference>